<dbReference type="EMBL" id="KV919878">
    <property type="protein sequence ID" value="OSX68999.1"/>
    <property type="molecule type" value="Genomic_DNA"/>
</dbReference>
<sequence length="142" mass="15473">MAAFVPTVALGVSTLRGAAVSRRAPAAARAAGVRMEVAEVEVYYPKVQRHEAPFISFDGEAGVKLEMKRVAAFAEVDDDTESLFDYDVDRFIPNKPGPSPGTAWSSGDGRQVPLKGTKGSFTQPDLRRYGPFPDFYKRSCDL</sequence>
<evidence type="ECO:0000313" key="2">
    <source>
        <dbReference type="EMBL" id="OSX68999.1"/>
    </source>
</evidence>
<dbReference type="OrthoDB" id="4683at2759"/>
<name>A0A1X6NK47_PORUM</name>
<protein>
    <submittedName>
        <fullName evidence="2">Uncharacterized protein</fullName>
    </submittedName>
</protein>
<dbReference type="Proteomes" id="UP000218209">
    <property type="component" value="Unassembled WGS sequence"/>
</dbReference>
<gene>
    <name evidence="2" type="ORF">BU14_1983s0001</name>
</gene>
<reference evidence="2 3" key="1">
    <citation type="submission" date="2017-03" db="EMBL/GenBank/DDBJ databases">
        <title>WGS assembly of Porphyra umbilicalis.</title>
        <authorList>
            <person name="Brawley S.H."/>
            <person name="Blouin N.A."/>
            <person name="Ficko-Blean E."/>
            <person name="Wheeler G.L."/>
            <person name="Lohr M."/>
            <person name="Goodson H.V."/>
            <person name="Jenkins J.W."/>
            <person name="Blaby-Haas C.E."/>
            <person name="Helliwell K.E."/>
            <person name="Chan C."/>
            <person name="Marriage T."/>
            <person name="Bhattacharya D."/>
            <person name="Klein A.S."/>
            <person name="Badis Y."/>
            <person name="Brodie J."/>
            <person name="Cao Y."/>
            <person name="Collen J."/>
            <person name="Dittami S.M."/>
            <person name="Gachon C.M."/>
            <person name="Green B.R."/>
            <person name="Karpowicz S."/>
            <person name="Kim J.W."/>
            <person name="Kudahl U."/>
            <person name="Lin S."/>
            <person name="Michel G."/>
            <person name="Mittag M."/>
            <person name="Olson B.J."/>
            <person name="Pangilinan J."/>
            <person name="Peng Y."/>
            <person name="Qiu H."/>
            <person name="Shu S."/>
            <person name="Singer J.T."/>
            <person name="Smith A.G."/>
            <person name="Sprecher B.N."/>
            <person name="Wagner V."/>
            <person name="Wang W."/>
            <person name="Wang Z.-Y."/>
            <person name="Yan J."/>
            <person name="Yarish C."/>
            <person name="Zoeuner-Riek S."/>
            <person name="Zhuang Y."/>
            <person name="Zou Y."/>
            <person name="Lindquist E.A."/>
            <person name="Grimwood J."/>
            <person name="Barry K."/>
            <person name="Rokhsar D.S."/>
            <person name="Schmutz J."/>
            <person name="Stiller J.W."/>
            <person name="Grossman A.R."/>
            <person name="Prochnik S.E."/>
        </authorList>
    </citation>
    <scope>NUCLEOTIDE SEQUENCE [LARGE SCALE GENOMIC DNA]</scope>
    <source>
        <strain evidence="2">4086291</strain>
    </source>
</reference>
<accession>A0A1X6NK47</accession>
<evidence type="ECO:0000256" key="1">
    <source>
        <dbReference type="SAM" id="MobiDB-lite"/>
    </source>
</evidence>
<dbReference type="AlphaFoldDB" id="A0A1X6NK47"/>
<evidence type="ECO:0000313" key="3">
    <source>
        <dbReference type="Proteomes" id="UP000218209"/>
    </source>
</evidence>
<keyword evidence="3" id="KW-1185">Reference proteome</keyword>
<proteinExistence type="predicted"/>
<feature type="region of interest" description="Disordered" evidence="1">
    <location>
        <begin position="95"/>
        <end position="123"/>
    </location>
</feature>
<organism evidence="2 3">
    <name type="scientific">Porphyra umbilicalis</name>
    <name type="common">Purple laver</name>
    <name type="synonym">Red alga</name>
    <dbReference type="NCBI Taxonomy" id="2786"/>
    <lineage>
        <taxon>Eukaryota</taxon>
        <taxon>Rhodophyta</taxon>
        <taxon>Bangiophyceae</taxon>
        <taxon>Bangiales</taxon>
        <taxon>Bangiaceae</taxon>
        <taxon>Porphyra</taxon>
    </lineage>
</organism>